<feature type="region of interest" description="Disordered" evidence="6">
    <location>
        <begin position="1152"/>
        <end position="1171"/>
    </location>
</feature>
<evidence type="ECO:0000256" key="5">
    <source>
        <dbReference type="ARBA" id="ARBA00023242"/>
    </source>
</evidence>
<proteinExistence type="inferred from homology"/>
<sequence length="1171" mass="136931">MASNNIKLTSPDSKLLLYNPIELKDPSDAYLESCFAAIQQNRYTMDSNILLQIGQSNKKHKEHISHALLYGILTDMNNKAKYFHDLLLLNGTNLSSIISTLEALIIKNWRRIHDSVRQQLLWLLRETLTANIDGIDRLYYVFLRQINPHEQCLDLCETILELLLAHPLFLKTYPEMMLLTIYTFLSIFPIYIRRRSQQQRQIDFILTLTRENIHCIGRDAMRLLTQIGHIREIDLFLKHLSLNTSNDYLPKILLLQTEPKYLALPLSFDLEKQLQFLLDNCRINSQEKYYFEWFQSQYFNFKQHPDSIYLCSHIIRYVCVVCRNQPNTNRVTRWTFISWLLTQLYNYQQSLQQSLMSASQTASNAAAFITSSSPQLMQINEQIIQCRLAIYYDWFLFDSNNLQQITNEFDAQLNSTIVGYHLLAISYYHAKQMLLFLLHTSENFIVSLKPYIQQNVARLFMELFQRMPILNSQQLLQMFTHDRDTYQRLLTTFFSLQSSTTTSVPMNDEIILINDDNNPNAVMPTTVDEESNDIMIMPVNTTVVPHFSDDEEDDDEYENRASSLNMSDHDYDDDDILMINEESKASVDIYNTNILRTDFPFDRFRSFINDRVQQMALAYSVSMNRNRFSLLTQIYKQIALSLSDKRPLILKTQASDPAGPISSYAMIKFEKGSDKFQARLLTMLDEQTIVNGLLCLWLLKDSFQNRLLPSLRVSQSNKNNSILENNFRDIPPQKLKRSIKQLPIFVLFRLIKDELQNQTVYIKLLQSMYFFQPELAYIFLYYLSTDIDDSKTATEIFEKFAHNIIKLSSSHRKPPIPPAKIPTYDQDFIDFIHEILSSCEQDDTETFLYLFSFVYRLYSKKFLNNIKLIRLLLHTINHSELEQFMCDILKHQLQLFNSHKLYSIVDQTLLFPPNEQEDFWKLLGAHDFVQNDYEQLFTNIIEHLLNQTKSVIGEQRLAKSMHYTTYRNTIALNNVYDILKTKVPTYGIVCCLFAHELTSNFSEKLCLLWHEQHHDAFWRHLERILQKWIQRENDHTEKKIDYKIGTIKMANENGLKYILQHLEILLQTKNTVANHNKMDQDELNDCLTIDETVLNIPLSKATVKALIGCIHKHDQIYSENKTFIDRFENGNSILPPPLPAAAAAVATSVTTTTTASSSSSSVKRRKLDTKS</sequence>
<keyword evidence="5" id="KW-0539">Nucleus</keyword>
<dbReference type="GO" id="GO:0005634">
    <property type="term" value="C:nucleus"/>
    <property type="evidence" value="ECO:0007669"/>
    <property type="project" value="UniProtKB-SubCell"/>
</dbReference>
<organism evidence="9 11">
    <name type="scientific">Rotaria socialis</name>
    <dbReference type="NCBI Taxonomy" id="392032"/>
    <lineage>
        <taxon>Eukaryota</taxon>
        <taxon>Metazoa</taxon>
        <taxon>Spiralia</taxon>
        <taxon>Gnathifera</taxon>
        <taxon>Rotifera</taxon>
        <taxon>Eurotatoria</taxon>
        <taxon>Bdelloidea</taxon>
        <taxon>Philodinida</taxon>
        <taxon>Philodinidae</taxon>
        <taxon>Rotaria</taxon>
    </lineage>
</organism>
<dbReference type="Proteomes" id="UP000663865">
    <property type="component" value="Unassembled WGS sequence"/>
</dbReference>
<dbReference type="InterPro" id="IPR045334">
    <property type="entry name" value="INTS3"/>
</dbReference>
<evidence type="ECO:0000259" key="8">
    <source>
        <dbReference type="Pfam" id="PF24566"/>
    </source>
</evidence>
<protein>
    <recommendedName>
        <fullName evidence="12">Integrator complex subunit 1-like</fullName>
    </recommendedName>
</protein>
<keyword evidence="4" id="KW-0963">Cytoplasm</keyword>
<dbReference type="AlphaFoldDB" id="A0A818N0C6"/>
<dbReference type="GO" id="GO:0005737">
    <property type="term" value="C:cytoplasm"/>
    <property type="evidence" value="ECO:0007669"/>
    <property type="project" value="UniProtKB-SubCell"/>
</dbReference>
<name>A0A818N0C6_9BILA</name>
<comment type="subcellular location">
    <subcellularLocation>
        <location evidence="2">Cytoplasm</location>
    </subcellularLocation>
    <subcellularLocation>
        <location evidence="1">Nucleus</location>
    </subcellularLocation>
</comment>
<feature type="compositionally biased region" description="Low complexity" evidence="6">
    <location>
        <begin position="1152"/>
        <end position="1161"/>
    </location>
</feature>
<evidence type="ECO:0000256" key="2">
    <source>
        <dbReference type="ARBA" id="ARBA00004496"/>
    </source>
</evidence>
<evidence type="ECO:0000256" key="1">
    <source>
        <dbReference type="ARBA" id="ARBA00004123"/>
    </source>
</evidence>
<dbReference type="InterPro" id="IPR056518">
    <property type="entry name" value="HEAT_Ints3_C"/>
</dbReference>
<reference evidence="9" key="1">
    <citation type="submission" date="2021-02" db="EMBL/GenBank/DDBJ databases">
        <authorList>
            <person name="Nowell W R."/>
        </authorList>
    </citation>
    <scope>NUCLEOTIDE SEQUENCE</scope>
</reference>
<dbReference type="Pfam" id="PF10189">
    <property type="entry name" value="Ints3_N"/>
    <property type="match status" value="1"/>
</dbReference>
<dbReference type="Pfam" id="PF24566">
    <property type="entry name" value="HEAT_Ints3_C"/>
    <property type="match status" value="1"/>
</dbReference>
<dbReference type="InterPro" id="IPR019333">
    <property type="entry name" value="INTS3_N"/>
</dbReference>
<evidence type="ECO:0000313" key="9">
    <source>
        <dbReference type="EMBL" id="CAF3597577.1"/>
    </source>
</evidence>
<evidence type="ECO:0000256" key="4">
    <source>
        <dbReference type="ARBA" id="ARBA00022490"/>
    </source>
</evidence>
<dbReference type="Proteomes" id="UP000663838">
    <property type="component" value="Unassembled WGS sequence"/>
</dbReference>
<dbReference type="EMBL" id="CAJNYV010003695">
    <property type="protein sequence ID" value="CAF3597577.1"/>
    <property type="molecule type" value="Genomic_DNA"/>
</dbReference>
<dbReference type="EMBL" id="CAJOBS010000662">
    <property type="protein sequence ID" value="CAF4620969.1"/>
    <property type="molecule type" value="Genomic_DNA"/>
</dbReference>
<evidence type="ECO:0000256" key="3">
    <source>
        <dbReference type="ARBA" id="ARBA00006130"/>
    </source>
</evidence>
<evidence type="ECO:0000256" key="6">
    <source>
        <dbReference type="SAM" id="MobiDB-lite"/>
    </source>
</evidence>
<feature type="compositionally biased region" description="Basic residues" evidence="6">
    <location>
        <begin position="1162"/>
        <end position="1171"/>
    </location>
</feature>
<comment type="similarity">
    <text evidence="3">Belongs to the Integrator subunit 3 family.</text>
</comment>
<evidence type="ECO:0000259" key="7">
    <source>
        <dbReference type="Pfam" id="PF10189"/>
    </source>
</evidence>
<feature type="domain" description="Integrator complex subunit 3 N-terminal" evidence="7">
    <location>
        <begin position="60"/>
        <end position="346"/>
    </location>
</feature>
<accession>A0A818N0C6</accession>
<evidence type="ECO:0000313" key="10">
    <source>
        <dbReference type="EMBL" id="CAF4620969.1"/>
    </source>
</evidence>
<feature type="domain" description="Ints3-like C-terminal" evidence="8">
    <location>
        <begin position="720"/>
        <end position="929"/>
    </location>
</feature>
<evidence type="ECO:0008006" key="12">
    <source>
        <dbReference type="Google" id="ProtNLM"/>
    </source>
</evidence>
<dbReference type="PANTHER" id="PTHR13587:SF7">
    <property type="entry name" value="INTEGRATOR COMPLEX SUBUNIT 3"/>
    <property type="match status" value="1"/>
</dbReference>
<gene>
    <name evidence="9" type="ORF">KIK155_LOCUS20756</name>
    <name evidence="10" type="ORF">TOA249_LOCUS11949</name>
</gene>
<evidence type="ECO:0000313" key="11">
    <source>
        <dbReference type="Proteomes" id="UP000663865"/>
    </source>
</evidence>
<dbReference type="PANTHER" id="PTHR13587">
    <property type="entry name" value="INTEGRATOR COMPLEX SUBUNIT 3"/>
    <property type="match status" value="1"/>
</dbReference>
<comment type="caution">
    <text evidence="9">The sequence shown here is derived from an EMBL/GenBank/DDBJ whole genome shotgun (WGS) entry which is preliminary data.</text>
</comment>